<dbReference type="RefSeq" id="WP_310010460.1">
    <property type="nucleotide sequence ID" value="NZ_JAVDQT010000001.1"/>
</dbReference>
<proteinExistence type="predicted"/>
<sequence>MAKRAKKADVTSSKSSITAEELRRVVSNYMTETAEASEHNGAAGSIVKTALDRHGIDRKAFRFILGLAKAETTKRQATIRGVIELAEKMGYFEDVDMFDDIISTMSNIVEGKRSSEASAPKKPARSAPTLATVN</sequence>
<keyword evidence="3" id="KW-1185">Reference proteome</keyword>
<dbReference type="Proteomes" id="UP001184614">
    <property type="component" value="Unassembled WGS sequence"/>
</dbReference>
<protein>
    <submittedName>
        <fullName evidence="2">Uncharacterized protein (UPF0335 family)</fullName>
    </submittedName>
</protein>
<dbReference type="EMBL" id="JAVDQT010000001">
    <property type="protein sequence ID" value="MDR6431261.1"/>
    <property type="molecule type" value="Genomic_DNA"/>
</dbReference>
<evidence type="ECO:0000256" key="1">
    <source>
        <dbReference type="SAM" id="MobiDB-lite"/>
    </source>
</evidence>
<comment type="caution">
    <text evidence="2">The sequence shown here is derived from an EMBL/GenBank/DDBJ whole genome shotgun (WGS) entry which is preliminary data.</text>
</comment>
<reference evidence="2 3" key="1">
    <citation type="submission" date="2023-07" db="EMBL/GenBank/DDBJ databases">
        <title>Sorghum-associated microbial communities from plants grown in Nebraska, USA.</title>
        <authorList>
            <person name="Schachtman D."/>
        </authorList>
    </citation>
    <scope>NUCLEOTIDE SEQUENCE [LARGE SCALE GENOMIC DNA]</scope>
    <source>
        <strain evidence="2 3">DS1730</strain>
    </source>
</reference>
<gene>
    <name evidence="2" type="ORF">J2782_000966</name>
</gene>
<organism evidence="2 3">
    <name type="scientific">Brucella pseudogrignonensis</name>
    <dbReference type="NCBI Taxonomy" id="419475"/>
    <lineage>
        <taxon>Bacteria</taxon>
        <taxon>Pseudomonadati</taxon>
        <taxon>Pseudomonadota</taxon>
        <taxon>Alphaproteobacteria</taxon>
        <taxon>Hyphomicrobiales</taxon>
        <taxon>Brucellaceae</taxon>
        <taxon>Brucella/Ochrobactrum group</taxon>
        <taxon>Brucella</taxon>
    </lineage>
</organism>
<evidence type="ECO:0000313" key="3">
    <source>
        <dbReference type="Proteomes" id="UP001184614"/>
    </source>
</evidence>
<feature type="region of interest" description="Disordered" evidence="1">
    <location>
        <begin position="111"/>
        <end position="134"/>
    </location>
</feature>
<feature type="compositionally biased region" description="Low complexity" evidence="1">
    <location>
        <begin position="116"/>
        <end position="128"/>
    </location>
</feature>
<name>A0ABU1M5G0_9HYPH</name>
<evidence type="ECO:0000313" key="2">
    <source>
        <dbReference type="EMBL" id="MDR6431261.1"/>
    </source>
</evidence>
<accession>A0ABU1M5G0</accession>